<feature type="compositionally biased region" description="Polar residues" evidence="1">
    <location>
        <begin position="659"/>
        <end position="670"/>
    </location>
</feature>
<feature type="region of interest" description="Disordered" evidence="1">
    <location>
        <begin position="640"/>
        <end position="793"/>
    </location>
</feature>
<dbReference type="OrthoDB" id="3801597at2759"/>
<proteinExistence type="predicted"/>
<feature type="compositionally biased region" description="Basic residues" evidence="1">
    <location>
        <begin position="645"/>
        <end position="657"/>
    </location>
</feature>
<feature type="compositionally biased region" description="Basic residues" evidence="1">
    <location>
        <begin position="75"/>
        <end position="86"/>
    </location>
</feature>
<sequence length="793" mass="88109">MSDVDEGETENPPKSQAADADTVVRSSESTLTNPSSSYLFSHFTPASAAPVTLGGQQSNSTATEQRHHLPIRSMARTKHVRQKKRARGEEPDERVDSPARARAGRSTKNARDTENSESEIPPVNVLGQRAAAFPSLEVNAPPPPSTQMSDMEGHGMKELLEAIEETDDEDDSERVLQIHTQFEQLYAASTEAYYVALRGRWSPNESDSTVSFESLWPSLRQTIIEQIQEDFVNTNRVDTWYPVQCILRLTRERLAWIIKKNSEPWSTFKDIPEYFRELRRKYPDAILDPEEAPPEQVVRAIKFLKQQRLPVTLLGEHVTLPSKEAFAEYHEEERYHGYIVTAIEAEESSEAIVEQLNREYDARVLEMRVRNDTAPHNLPVRERVCEACNKKGHLSYDYDHEGLLVCPALRPKSWRERAADIHYNAGLNDQIANLHEEAELELAEIRRNDALLAAAPAQQDPPSPTYTGPTDDQTQPLHEAWQKSSIHQAWQNSQDLNARMTNSAFQRMGAARHDDIVYEYIAYTMGYSFTEEGLDANTRNPRDEYIADMQRRADEHPGLRSNNTPPQHVNGRNTTPQHVNGRNNTPQHANGSGSSSSGVRKQKSSTRTTTPARCSAAADALITHLNTMVSLDLNYYSGPFPMQPQKKKRKPYTRKPKPSNNTLVAGTFSATPPRKQITKNGLVSLAPPTTKGSQASASSISGPSASGPASSSVAGPSGARSTTPVTTPRASTPITTPVSPHTPDTPDSHLSSISDGEHIPTEYYSDSTTYTTDNDDMDLSGDTTDEESDMGTL</sequence>
<feature type="compositionally biased region" description="Polar residues" evidence="1">
    <location>
        <begin position="465"/>
        <end position="475"/>
    </location>
</feature>
<evidence type="ECO:0000256" key="1">
    <source>
        <dbReference type="SAM" id="MobiDB-lite"/>
    </source>
</evidence>
<dbReference type="Proteomes" id="UP000265663">
    <property type="component" value="Unassembled WGS sequence"/>
</dbReference>
<gene>
    <name evidence="2" type="ORF">GMOD_00000056</name>
</gene>
<dbReference type="AlphaFoldDB" id="A0A3M7M6A5"/>
<organism evidence="2 3">
    <name type="scientific">Pyrenophora seminiperda CCB06</name>
    <dbReference type="NCBI Taxonomy" id="1302712"/>
    <lineage>
        <taxon>Eukaryota</taxon>
        <taxon>Fungi</taxon>
        <taxon>Dikarya</taxon>
        <taxon>Ascomycota</taxon>
        <taxon>Pezizomycotina</taxon>
        <taxon>Dothideomycetes</taxon>
        <taxon>Pleosporomycetidae</taxon>
        <taxon>Pleosporales</taxon>
        <taxon>Pleosporineae</taxon>
        <taxon>Pleosporaceae</taxon>
        <taxon>Pyrenophora</taxon>
    </lineage>
</organism>
<feature type="compositionally biased region" description="Polar residues" evidence="1">
    <location>
        <begin position="54"/>
        <end position="63"/>
    </location>
</feature>
<dbReference type="EMBL" id="KE747824">
    <property type="protein sequence ID" value="RMZ70023.1"/>
    <property type="molecule type" value="Genomic_DNA"/>
</dbReference>
<protein>
    <submittedName>
        <fullName evidence="2">Uncharacterized protein</fullName>
    </submittedName>
</protein>
<feature type="region of interest" description="Disordered" evidence="1">
    <location>
        <begin position="1"/>
        <end position="125"/>
    </location>
</feature>
<evidence type="ECO:0000313" key="2">
    <source>
        <dbReference type="EMBL" id="RMZ70023.1"/>
    </source>
</evidence>
<feature type="region of interest" description="Disordered" evidence="1">
    <location>
        <begin position="456"/>
        <end position="475"/>
    </location>
</feature>
<feature type="compositionally biased region" description="Low complexity" evidence="1">
    <location>
        <begin position="26"/>
        <end position="37"/>
    </location>
</feature>
<feature type="compositionally biased region" description="Low complexity" evidence="1">
    <location>
        <begin position="692"/>
        <end position="721"/>
    </location>
</feature>
<feature type="compositionally biased region" description="Acidic residues" evidence="1">
    <location>
        <begin position="773"/>
        <end position="793"/>
    </location>
</feature>
<name>A0A3M7M6A5_9PLEO</name>
<feature type="compositionally biased region" description="Low complexity" evidence="1">
    <location>
        <begin position="761"/>
        <end position="772"/>
    </location>
</feature>
<feature type="compositionally biased region" description="Polar residues" evidence="1">
    <location>
        <begin position="560"/>
        <end position="590"/>
    </location>
</feature>
<evidence type="ECO:0000313" key="3">
    <source>
        <dbReference type="Proteomes" id="UP000265663"/>
    </source>
</evidence>
<feature type="compositionally biased region" description="Polar residues" evidence="1">
    <location>
        <begin position="722"/>
        <end position="739"/>
    </location>
</feature>
<reference evidence="2 3" key="1">
    <citation type="journal article" date="2014" name="PLoS ONE">
        <title>De novo Genome Assembly of the Fungal Plant Pathogen Pyrenophora semeniperda.</title>
        <authorList>
            <person name="Soliai M.M."/>
            <person name="Meyer S.E."/>
            <person name="Udall J.A."/>
            <person name="Elzinga D.E."/>
            <person name="Hermansen R.A."/>
            <person name="Bodily P.M."/>
            <person name="Hart A.A."/>
            <person name="Coleman C.E."/>
        </authorList>
    </citation>
    <scope>NUCLEOTIDE SEQUENCE [LARGE SCALE GENOMIC DNA]</scope>
    <source>
        <strain evidence="2 3">CCB06</strain>
        <tissue evidence="2">Mycelium</tissue>
    </source>
</reference>
<feature type="region of interest" description="Disordered" evidence="1">
    <location>
        <begin position="553"/>
        <end position="613"/>
    </location>
</feature>
<accession>A0A3M7M6A5</accession>
<keyword evidence="3" id="KW-1185">Reference proteome</keyword>